<dbReference type="Proteomes" id="UP000277212">
    <property type="component" value="Unassembled WGS sequence"/>
</dbReference>
<feature type="compositionally biased region" description="Acidic residues" evidence="1">
    <location>
        <begin position="326"/>
        <end position="337"/>
    </location>
</feature>
<protein>
    <submittedName>
        <fullName evidence="2">Uncharacterized protein</fullName>
    </submittedName>
</protein>
<feature type="compositionally biased region" description="Polar residues" evidence="1">
    <location>
        <begin position="495"/>
        <end position="505"/>
    </location>
</feature>
<feature type="compositionally biased region" description="Basic and acidic residues" evidence="1">
    <location>
        <begin position="508"/>
        <end position="526"/>
    </location>
</feature>
<evidence type="ECO:0000313" key="2">
    <source>
        <dbReference type="EMBL" id="RMJ11086.1"/>
    </source>
</evidence>
<comment type="caution">
    <text evidence="2">The sequence shown here is derived from an EMBL/GenBank/DDBJ whole genome shotgun (WGS) entry which is preliminary data.</text>
</comment>
<name>A0A3M2S0K1_9HYPO</name>
<feature type="compositionally biased region" description="Low complexity" evidence="1">
    <location>
        <begin position="895"/>
        <end position="907"/>
    </location>
</feature>
<feature type="compositionally biased region" description="Polar residues" evidence="1">
    <location>
        <begin position="244"/>
        <end position="260"/>
    </location>
</feature>
<dbReference type="EMBL" id="NKUJ01000179">
    <property type="protein sequence ID" value="RMJ11086.1"/>
    <property type="molecule type" value="Genomic_DNA"/>
</dbReference>
<accession>A0A3M2S0K1</accession>
<gene>
    <name evidence="2" type="ORF">CDV36_009264</name>
</gene>
<feature type="compositionally biased region" description="Low complexity" evidence="1">
    <location>
        <begin position="711"/>
        <end position="722"/>
    </location>
</feature>
<reference evidence="2 3" key="1">
    <citation type="submission" date="2017-06" db="EMBL/GenBank/DDBJ databases">
        <title>Comparative genomic analysis of Ambrosia Fusariam Clade fungi.</title>
        <authorList>
            <person name="Stajich J.E."/>
            <person name="Carrillo J."/>
            <person name="Kijimoto T."/>
            <person name="Eskalen A."/>
            <person name="O'Donnell K."/>
            <person name="Kasson M."/>
        </authorList>
    </citation>
    <scope>NUCLEOTIDE SEQUENCE [LARGE SCALE GENOMIC DNA]</scope>
    <source>
        <strain evidence="2">UCR3666</strain>
    </source>
</reference>
<proteinExistence type="predicted"/>
<feature type="region of interest" description="Disordered" evidence="1">
    <location>
        <begin position="699"/>
        <end position="907"/>
    </location>
</feature>
<feature type="compositionally biased region" description="Polar residues" evidence="1">
    <location>
        <begin position="529"/>
        <end position="541"/>
    </location>
</feature>
<evidence type="ECO:0000256" key="1">
    <source>
        <dbReference type="SAM" id="MobiDB-lite"/>
    </source>
</evidence>
<feature type="compositionally biased region" description="Polar residues" evidence="1">
    <location>
        <begin position="379"/>
        <end position="389"/>
    </location>
</feature>
<feature type="compositionally biased region" description="Polar residues" evidence="1">
    <location>
        <begin position="297"/>
        <end position="306"/>
    </location>
</feature>
<feature type="compositionally biased region" description="Acidic residues" evidence="1">
    <location>
        <begin position="700"/>
        <end position="710"/>
    </location>
</feature>
<dbReference type="STRING" id="2010991.A0A3M2S0K1"/>
<feature type="compositionally biased region" description="Basic and acidic residues" evidence="1">
    <location>
        <begin position="308"/>
        <end position="318"/>
    </location>
</feature>
<dbReference type="OrthoDB" id="3538943at2759"/>
<dbReference type="AlphaFoldDB" id="A0A3M2S0K1"/>
<organism evidence="2 3">
    <name type="scientific">Fusarium kuroshium</name>
    <dbReference type="NCBI Taxonomy" id="2010991"/>
    <lineage>
        <taxon>Eukaryota</taxon>
        <taxon>Fungi</taxon>
        <taxon>Dikarya</taxon>
        <taxon>Ascomycota</taxon>
        <taxon>Pezizomycotina</taxon>
        <taxon>Sordariomycetes</taxon>
        <taxon>Hypocreomycetidae</taxon>
        <taxon>Hypocreales</taxon>
        <taxon>Nectriaceae</taxon>
        <taxon>Fusarium</taxon>
        <taxon>Fusarium solani species complex</taxon>
    </lineage>
</organism>
<feature type="region of interest" description="Disordered" evidence="1">
    <location>
        <begin position="227"/>
        <end position="389"/>
    </location>
</feature>
<evidence type="ECO:0000313" key="3">
    <source>
        <dbReference type="Proteomes" id="UP000277212"/>
    </source>
</evidence>
<feature type="compositionally biased region" description="Polar residues" evidence="1">
    <location>
        <begin position="268"/>
        <end position="281"/>
    </location>
</feature>
<feature type="compositionally biased region" description="Basic and acidic residues" evidence="1">
    <location>
        <begin position="475"/>
        <end position="488"/>
    </location>
</feature>
<feature type="compositionally biased region" description="Polar residues" evidence="1">
    <location>
        <begin position="833"/>
        <end position="869"/>
    </location>
</feature>
<feature type="region of interest" description="Disordered" evidence="1">
    <location>
        <begin position="464"/>
        <end position="557"/>
    </location>
</feature>
<keyword evidence="3" id="KW-1185">Reference proteome</keyword>
<feature type="region of interest" description="Disordered" evidence="1">
    <location>
        <begin position="404"/>
        <end position="437"/>
    </location>
</feature>
<sequence length="907" mass="100172">MASDPGRQRQALTAWEYPIQYDPIFTATLGAHSSTGYLAPIKHEPACHARAPSPTRPRRFRRRGPKLPVASRYISVRTSICFAPRVSLERHRGKSLVTTSQGLSRSSLSPLPRITAAEYRPPLSVDCPDCLASPRFPIIEYHGKADVTPFASGVGHSVGPMSFTSSPPEDVTDLFRRRNLTNIPRDQKELLEDTDSWAVDLKNTPHGLAHVPGHVLQTVKEAYMAQKTATDNSTPKSRKRNGSVVASTSSKRMRNGITNTPREDSEESAQSSPERQISWEPSPTRPGPSKAIHVAINATTVQSSMIRETPKAVRDPPPKRPCPSEPSEDESDNELETEIPQGMPQPGAAVNRTAARPEPAAPFPMPVSSKPMATPPCAQPSNPTQVTIPNTVVAPRETCQELAANKKQQSRRKFKSINLGDTEKKVHHMPNRLPATKTFATIDSSIPTSSDSIIPGTLKVTATQDSVIPSIEGNESDHDANESMRSDDEPPLEEPSNQEGESIMQSIEAHEVRQSAKTPIKQESERPVTAQQPDSQTQMETSPALVNGRQESQSKVCPPLRIGPSASKEPYEVFLHHYPLFAQDDWGRKEAGTKMSFVIACVYLNWLRRRKKLRDYLYDDFIRAFTEDYKEYVESSRDKQKTLVAIEWFNKLSEKPIYSQYVVNRGNLSYILKSYPEEVAKASMTMMKADDISIYTSSDFESDSDHDDDVVSVPSAPSDRVSQLWRSKGGAKQPAPLNTDGAMDVDAPATPVLSKPVASRQPSSKVSEKSRLKPRPMAAPAPPSTSRPRKPIVKAPPPFSSRPREPLTQAPPPVSSRPREILTQAPAPPSPQIPRTSMAPPSTIATPSTRSRAPRTSQYFERLSSSMLSATPGGRSAEERARLREHFRRRSLNGTDTRSTRSSSRFE</sequence>